<evidence type="ECO:0000256" key="6">
    <source>
        <dbReference type="ARBA" id="ARBA00022989"/>
    </source>
</evidence>
<feature type="transmembrane region" description="Helical" evidence="8">
    <location>
        <begin position="121"/>
        <end position="142"/>
    </location>
</feature>
<dbReference type="SUPFAM" id="SSF161098">
    <property type="entry name" value="MetI-like"/>
    <property type="match status" value="1"/>
</dbReference>
<dbReference type="EMBL" id="AP018227">
    <property type="protein sequence ID" value="BAY82937.1"/>
    <property type="molecule type" value="Genomic_DNA"/>
</dbReference>
<feature type="transmembrane region" description="Helical" evidence="8">
    <location>
        <begin position="171"/>
        <end position="192"/>
    </location>
</feature>
<dbReference type="Pfam" id="PF00528">
    <property type="entry name" value="BPD_transp_1"/>
    <property type="match status" value="1"/>
</dbReference>
<comment type="similarity">
    <text evidence="2">Belongs to the binding-protein-dependent transport system permease family. CysTW subfamily.</text>
</comment>
<dbReference type="InterPro" id="IPR035906">
    <property type="entry name" value="MetI-like_sf"/>
</dbReference>
<keyword evidence="5 8" id="KW-0812">Transmembrane</keyword>
<organism evidence="10 11">
    <name type="scientific">Calothrix parasitica NIES-267</name>
    <dbReference type="NCBI Taxonomy" id="1973488"/>
    <lineage>
        <taxon>Bacteria</taxon>
        <taxon>Bacillati</taxon>
        <taxon>Cyanobacteriota</taxon>
        <taxon>Cyanophyceae</taxon>
        <taxon>Nostocales</taxon>
        <taxon>Calotrichaceae</taxon>
        <taxon>Calothrix</taxon>
    </lineage>
</organism>
<feature type="transmembrane region" description="Helical" evidence="8">
    <location>
        <begin position="25"/>
        <end position="51"/>
    </location>
</feature>
<proteinExistence type="inferred from homology"/>
<evidence type="ECO:0000256" key="4">
    <source>
        <dbReference type="ARBA" id="ARBA00022475"/>
    </source>
</evidence>
<dbReference type="Proteomes" id="UP000218418">
    <property type="component" value="Chromosome"/>
</dbReference>
<evidence type="ECO:0000256" key="2">
    <source>
        <dbReference type="ARBA" id="ARBA00007069"/>
    </source>
</evidence>
<name>A0A1Z4LNZ0_9CYAN</name>
<dbReference type="PANTHER" id="PTHR42929:SF1">
    <property type="entry name" value="INNER MEMBRANE ABC TRANSPORTER PERMEASE PROTEIN YDCU-RELATED"/>
    <property type="match status" value="1"/>
</dbReference>
<evidence type="ECO:0000313" key="10">
    <source>
        <dbReference type="EMBL" id="BAY82937.1"/>
    </source>
</evidence>
<dbReference type="PANTHER" id="PTHR42929">
    <property type="entry name" value="INNER MEMBRANE ABC TRANSPORTER PERMEASE PROTEIN YDCU-RELATED-RELATED"/>
    <property type="match status" value="1"/>
</dbReference>
<accession>A0A1Z4LNZ0</accession>
<dbReference type="GO" id="GO:0055085">
    <property type="term" value="P:transmembrane transport"/>
    <property type="evidence" value="ECO:0007669"/>
    <property type="project" value="InterPro"/>
</dbReference>
<feature type="domain" description="ABC transmembrane type-1" evidence="9">
    <location>
        <begin position="85"/>
        <end position="293"/>
    </location>
</feature>
<protein>
    <submittedName>
        <fullName evidence="10">Polyamine ABC transporter, permease protein</fullName>
    </submittedName>
</protein>
<feature type="transmembrane region" description="Helical" evidence="8">
    <location>
        <begin position="270"/>
        <end position="292"/>
    </location>
</feature>
<evidence type="ECO:0000256" key="7">
    <source>
        <dbReference type="ARBA" id="ARBA00023136"/>
    </source>
</evidence>
<evidence type="ECO:0000256" key="1">
    <source>
        <dbReference type="ARBA" id="ARBA00004651"/>
    </source>
</evidence>
<dbReference type="OrthoDB" id="9807047at2"/>
<evidence type="ECO:0000259" key="9">
    <source>
        <dbReference type="PROSITE" id="PS50928"/>
    </source>
</evidence>
<feature type="transmembrane region" description="Helical" evidence="8">
    <location>
        <begin position="213"/>
        <end position="235"/>
    </location>
</feature>
<dbReference type="AlphaFoldDB" id="A0A1Z4LNZ0"/>
<feature type="transmembrane region" description="Helical" evidence="8">
    <location>
        <begin position="89"/>
        <end position="109"/>
    </location>
</feature>
<keyword evidence="3 8" id="KW-0813">Transport</keyword>
<keyword evidence="6 8" id="KW-1133">Transmembrane helix</keyword>
<dbReference type="Gene3D" id="1.10.3720.10">
    <property type="entry name" value="MetI-like"/>
    <property type="match status" value="1"/>
</dbReference>
<evidence type="ECO:0000256" key="8">
    <source>
        <dbReference type="RuleBase" id="RU363032"/>
    </source>
</evidence>
<keyword evidence="4" id="KW-1003">Cell membrane</keyword>
<keyword evidence="7 8" id="KW-0472">Membrane</keyword>
<evidence type="ECO:0000256" key="5">
    <source>
        <dbReference type="ARBA" id="ARBA00022692"/>
    </source>
</evidence>
<evidence type="ECO:0000256" key="3">
    <source>
        <dbReference type="ARBA" id="ARBA00022448"/>
    </source>
</evidence>
<reference evidence="10 11" key="1">
    <citation type="submission" date="2017-06" db="EMBL/GenBank/DDBJ databases">
        <title>Genome sequencing of cyanobaciteial culture collection at National Institute for Environmental Studies (NIES).</title>
        <authorList>
            <person name="Hirose Y."/>
            <person name="Shimura Y."/>
            <person name="Fujisawa T."/>
            <person name="Nakamura Y."/>
            <person name="Kawachi M."/>
        </authorList>
    </citation>
    <scope>NUCLEOTIDE SEQUENCE [LARGE SCALE GENOMIC DNA]</scope>
    <source>
        <strain evidence="10 11">NIES-267</strain>
    </source>
</reference>
<evidence type="ECO:0000313" key="11">
    <source>
        <dbReference type="Proteomes" id="UP000218418"/>
    </source>
</evidence>
<comment type="subcellular location">
    <subcellularLocation>
        <location evidence="1 8">Cell membrane</location>
        <topology evidence="1 8">Multi-pass membrane protein</topology>
    </subcellularLocation>
</comment>
<dbReference type="PROSITE" id="PS50928">
    <property type="entry name" value="ABC_TM1"/>
    <property type="match status" value="1"/>
</dbReference>
<dbReference type="InterPro" id="IPR000515">
    <property type="entry name" value="MetI-like"/>
</dbReference>
<gene>
    <name evidence="10" type="ORF">NIES267_24230</name>
</gene>
<dbReference type="CDD" id="cd06261">
    <property type="entry name" value="TM_PBP2"/>
    <property type="match status" value="1"/>
</dbReference>
<sequence length="301" mass="33086">MTTEIQTSQPNDYRKIKSRNSGQNWFQALVLLAPAAIWLLLLLVLPTLIIIQLSFVSGIKPGDIVNPDGFENYLRIFDPLYLQVIRRSLLLALATTGICLLLGFPVAFWIARMAPKRFRNLLLLAFILPLWTSSLLRSYAWITILRPTGLLNTVLAYFNLPALDLLNSTKAVLIGMSYSLLPYMVLILYASLEKLDKRLLEAASDLGANSIQVFWKVTVPQVFPGIAAASMLVFITGLGDYVNPELLGGAASMTAARLIYNQFLGAAQNWGFGSALSTVLILLVSLAIAFLIKLGGATPER</sequence>
<dbReference type="GO" id="GO:0005886">
    <property type="term" value="C:plasma membrane"/>
    <property type="evidence" value="ECO:0007669"/>
    <property type="project" value="UniProtKB-SubCell"/>
</dbReference>
<keyword evidence="11" id="KW-1185">Reference proteome</keyword>